<dbReference type="SMART" id="SM00670">
    <property type="entry name" value="PINc"/>
    <property type="match status" value="1"/>
</dbReference>
<dbReference type="InterPro" id="IPR029060">
    <property type="entry name" value="PIN-like_dom_sf"/>
</dbReference>
<sequence>MSGKKAFLDTNIFIYLIEENPLYLKQLHKLLGFLEKNDYEIITSTLTLGEILTKPYKDNRLDLVETYKAFFLEMELIELNSEIASSFAKVRAEYKIKTPDAVQLASAVYAKADLFVTNDDELSRFESEGCRVVLLGESFG</sequence>
<proteinExistence type="predicted"/>
<dbReference type="AlphaFoldDB" id="A0A1W1CME9"/>
<gene>
    <name evidence="2" type="ORF">MNB_SV-13-1391</name>
</gene>
<accession>A0A1W1CME9</accession>
<dbReference type="SUPFAM" id="SSF88723">
    <property type="entry name" value="PIN domain-like"/>
    <property type="match status" value="1"/>
</dbReference>
<name>A0A1W1CME9_9ZZZZ</name>
<evidence type="ECO:0000313" key="2">
    <source>
        <dbReference type="EMBL" id="SFV66915.1"/>
    </source>
</evidence>
<evidence type="ECO:0000259" key="1">
    <source>
        <dbReference type="SMART" id="SM00670"/>
    </source>
</evidence>
<reference evidence="2" key="1">
    <citation type="submission" date="2016-10" db="EMBL/GenBank/DDBJ databases">
        <authorList>
            <person name="de Groot N.N."/>
        </authorList>
    </citation>
    <scope>NUCLEOTIDE SEQUENCE</scope>
</reference>
<dbReference type="EMBL" id="FPHM01000102">
    <property type="protein sequence ID" value="SFV66915.1"/>
    <property type="molecule type" value="Genomic_DNA"/>
</dbReference>
<organism evidence="2">
    <name type="scientific">hydrothermal vent metagenome</name>
    <dbReference type="NCBI Taxonomy" id="652676"/>
    <lineage>
        <taxon>unclassified sequences</taxon>
        <taxon>metagenomes</taxon>
        <taxon>ecological metagenomes</taxon>
    </lineage>
</organism>
<dbReference type="Gene3D" id="3.40.50.1010">
    <property type="entry name" value="5'-nuclease"/>
    <property type="match status" value="1"/>
</dbReference>
<protein>
    <recommendedName>
        <fullName evidence="1">PIN domain-containing protein</fullName>
    </recommendedName>
</protein>
<dbReference type="InterPro" id="IPR002716">
    <property type="entry name" value="PIN_dom"/>
</dbReference>
<dbReference type="Pfam" id="PF01850">
    <property type="entry name" value="PIN"/>
    <property type="match status" value="1"/>
</dbReference>
<feature type="domain" description="PIN" evidence="1">
    <location>
        <begin position="4"/>
        <end position="124"/>
    </location>
</feature>